<dbReference type="Proteomes" id="UP000014975">
    <property type="component" value="Unassembled WGS sequence"/>
</dbReference>
<feature type="modified residue" description="4-aspartylphosphate" evidence="3">
    <location>
        <position position="86"/>
    </location>
</feature>
<dbReference type="Gene3D" id="3.40.50.2300">
    <property type="match status" value="1"/>
</dbReference>
<evidence type="ECO:0000313" key="7">
    <source>
        <dbReference type="Proteomes" id="UP000014975"/>
    </source>
</evidence>
<dbReference type="Gene3D" id="3.30.450.20">
    <property type="entry name" value="PAS domain"/>
    <property type="match status" value="1"/>
</dbReference>
<dbReference type="InterPro" id="IPR000160">
    <property type="entry name" value="GGDEF_dom"/>
</dbReference>
<dbReference type="eggNOG" id="COG3706">
    <property type="taxonomic scope" value="Bacteria"/>
</dbReference>
<accession>S7TH28</accession>
<dbReference type="Pfam" id="PF00990">
    <property type="entry name" value="GGDEF"/>
    <property type="match status" value="1"/>
</dbReference>
<evidence type="ECO:0000256" key="1">
    <source>
        <dbReference type="ARBA" id="ARBA00012528"/>
    </source>
</evidence>
<evidence type="ECO:0000313" key="6">
    <source>
        <dbReference type="EMBL" id="EPR36116.1"/>
    </source>
</evidence>
<dbReference type="PANTHER" id="PTHR45138">
    <property type="entry name" value="REGULATORY COMPONENTS OF SENSORY TRANSDUCTION SYSTEM"/>
    <property type="match status" value="1"/>
</dbReference>
<gene>
    <name evidence="6" type="ORF">dsat_1644</name>
</gene>
<dbReference type="AlphaFoldDB" id="S7TH28"/>
<dbReference type="Gene3D" id="3.30.70.270">
    <property type="match status" value="1"/>
</dbReference>
<dbReference type="PROSITE" id="PS50887">
    <property type="entry name" value="GGDEF"/>
    <property type="match status" value="1"/>
</dbReference>
<evidence type="ECO:0000256" key="2">
    <source>
        <dbReference type="ARBA" id="ARBA00034247"/>
    </source>
</evidence>
<dbReference type="SMART" id="SM00267">
    <property type="entry name" value="GGDEF"/>
    <property type="match status" value="1"/>
</dbReference>
<name>S7TH28_9BACT</name>
<keyword evidence="7" id="KW-1185">Reference proteome</keyword>
<dbReference type="InterPro" id="IPR001789">
    <property type="entry name" value="Sig_transdc_resp-reg_receiver"/>
</dbReference>
<dbReference type="STRING" id="1121439.dsat_1644"/>
<evidence type="ECO:0000256" key="3">
    <source>
        <dbReference type="PROSITE-ProRule" id="PRU00169"/>
    </source>
</evidence>
<feature type="domain" description="Response regulatory" evidence="4">
    <location>
        <begin position="37"/>
        <end position="151"/>
    </location>
</feature>
<dbReference type="SMART" id="SM00448">
    <property type="entry name" value="REC"/>
    <property type="match status" value="1"/>
</dbReference>
<keyword evidence="3" id="KW-0597">Phosphoprotein</keyword>
<organism evidence="6 7">
    <name type="scientific">Alkalidesulfovibrio alkalitolerans DSM 16529</name>
    <dbReference type="NCBI Taxonomy" id="1121439"/>
    <lineage>
        <taxon>Bacteria</taxon>
        <taxon>Pseudomonadati</taxon>
        <taxon>Thermodesulfobacteriota</taxon>
        <taxon>Desulfovibrionia</taxon>
        <taxon>Desulfovibrionales</taxon>
        <taxon>Desulfovibrionaceae</taxon>
        <taxon>Alkalidesulfovibrio</taxon>
    </lineage>
</organism>
<dbReference type="PATRIC" id="fig|1121439.3.peg.25"/>
<dbReference type="CDD" id="cd01949">
    <property type="entry name" value="GGDEF"/>
    <property type="match status" value="1"/>
</dbReference>
<dbReference type="CDD" id="cd17536">
    <property type="entry name" value="REC_YesN-like"/>
    <property type="match status" value="1"/>
</dbReference>
<dbReference type="GO" id="GO:0052621">
    <property type="term" value="F:diguanylate cyclase activity"/>
    <property type="evidence" value="ECO:0007669"/>
    <property type="project" value="UniProtKB-EC"/>
</dbReference>
<dbReference type="InterPro" id="IPR000014">
    <property type="entry name" value="PAS"/>
</dbReference>
<sequence length="449" mass="50453">MGVCLSHSLTPMAAMTNKTANSLKPDPDEPQTLRSVSVLHVEDDTIIQFHMRTILEKRVRELFSAADGVEGLAMFRAHAPDVIITDIRVPRMNGLEMIEIIRETDPDIPVIVTSAYSDADYLLKAIELGVDKYLIKPFDHRQVVKAVSRAAEGMARQREINEANRFNRFLLDINPSFIVVLDDGEVEYVNSTFLSFMGFRSLEAFILSGRDIADFVEDVGGHQDATRIGRWFEEITGSGEDGVVVRLKGCDERFGGVFWATFNRFPETRKYVVVFTDITRLDDERKLLSLQARTDHLTGVANRLGFSERLQAEIARAERYGQPLSLIMFDIDDFKRVNDEHGHEEGDRVLKALAKLVWTNIRTTDLFGRWGGEEFLVATPNCDLDQALRTAEKLRDLLCEAAIGPGRGISCSFGVTSHRKGESMDAFLRRLDEALYVAKKSGKDTISSA</sequence>
<dbReference type="InterPro" id="IPR050469">
    <property type="entry name" value="Diguanylate_Cyclase"/>
</dbReference>
<dbReference type="SUPFAM" id="SSF55785">
    <property type="entry name" value="PYP-like sensor domain (PAS domain)"/>
    <property type="match status" value="1"/>
</dbReference>
<proteinExistence type="predicted"/>
<comment type="caution">
    <text evidence="6">The sequence shown here is derived from an EMBL/GenBank/DDBJ whole genome shotgun (WGS) entry which is preliminary data.</text>
</comment>
<dbReference type="InterPro" id="IPR029787">
    <property type="entry name" value="Nucleotide_cyclase"/>
</dbReference>
<dbReference type="InterPro" id="IPR011006">
    <property type="entry name" value="CheY-like_superfamily"/>
</dbReference>
<comment type="catalytic activity">
    <reaction evidence="2">
        <text>2 GTP = 3',3'-c-di-GMP + 2 diphosphate</text>
        <dbReference type="Rhea" id="RHEA:24898"/>
        <dbReference type="ChEBI" id="CHEBI:33019"/>
        <dbReference type="ChEBI" id="CHEBI:37565"/>
        <dbReference type="ChEBI" id="CHEBI:58805"/>
        <dbReference type="EC" id="2.7.7.65"/>
    </reaction>
</comment>
<dbReference type="EMBL" id="ATHI01000001">
    <property type="protein sequence ID" value="EPR36116.1"/>
    <property type="molecule type" value="Genomic_DNA"/>
</dbReference>
<dbReference type="Pfam" id="PF00072">
    <property type="entry name" value="Response_reg"/>
    <property type="match status" value="1"/>
</dbReference>
<reference evidence="6 7" key="1">
    <citation type="journal article" date="2013" name="Genome Announc.">
        <title>Draft genome sequences for three mercury-methylating, sulfate-reducing bacteria.</title>
        <authorList>
            <person name="Brown S.D."/>
            <person name="Hurt R.A.Jr."/>
            <person name="Gilmour C.C."/>
            <person name="Elias D.A."/>
        </authorList>
    </citation>
    <scope>NUCLEOTIDE SEQUENCE [LARGE SCALE GENOMIC DNA]</scope>
    <source>
        <strain evidence="6 7">DSM 16529</strain>
    </source>
</reference>
<dbReference type="PANTHER" id="PTHR45138:SF9">
    <property type="entry name" value="DIGUANYLATE CYCLASE DGCM-RELATED"/>
    <property type="match status" value="1"/>
</dbReference>
<dbReference type="InterPro" id="IPR035965">
    <property type="entry name" value="PAS-like_dom_sf"/>
</dbReference>
<feature type="domain" description="GGDEF" evidence="5">
    <location>
        <begin position="322"/>
        <end position="449"/>
    </location>
</feature>
<evidence type="ECO:0000259" key="5">
    <source>
        <dbReference type="PROSITE" id="PS50887"/>
    </source>
</evidence>
<evidence type="ECO:0000259" key="4">
    <source>
        <dbReference type="PROSITE" id="PS50110"/>
    </source>
</evidence>
<dbReference type="NCBIfam" id="TIGR00254">
    <property type="entry name" value="GGDEF"/>
    <property type="match status" value="1"/>
</dbReference>
<dbReference type="GO" id="GO:0000160">
    <property type="term" value="P:phosphorelay signal transduction system"/>
    <property type="evidence" value="ECO:0007669"/>
    <property type="project" value="InterPro"/>
</dbReference>
<dbReference type="InterPro" id="IPR043128">
    <property type="entry name" value="Rev_trsase/Diguanyl_cyclase"/>
</dbReference>
<dbReference type="SUPFAM" id="SSF52172">
    <property type="entry name" value="CheY-like"/>
    <property type="match status" value="1"/>
</dbReference>
<dbReference type="FunFam" id="3.30.70.270:FF:000001">
    <property type="entry name" value="Diguanylate cyclase domain protein"/>
    <property type="match status" value="1"/>
</dbReference>
<protein>
    <recommendedName>
        <fullName evidence="1">diguanylate cyclase</fullName>
        <ecNumber evidence="1">2.7.7.65</ecNumber>
    </recommendedName>
</protein>
<dbReference type="CDD" id="cd00130">
    <property type="entry name" value="PAS"/>
    <property type="match status" value="1"/>
</dbReference>
<dbReference type="SUPFAM" id="SSF55073">
    <property type="entry name" value="Nucleotide cyclase"/>
    <property type="match status" value="1"/>
</dbReference>
<dbReference type="EC" id="2.7.7.65" evidence="1"/>
<dbReference type="PROSITE" id="PS50110">
    <property type="entry name" value="RESPONSE_REGULATORY"/>
    <property type="match status" value="1"/>
</dbReference>